<reference evidence="9 10" key="1">
    <citation type="journal article" date="2020" name="G3 (Bethesda)">
        <title>Improved Reference Genome for Cyclotella cryptica CCMP332, a Model for Cell Wall Morphogenesis, Salinity Adaptation, and Lipid Production in Diatoms (Bacillariophyta).</title>
        <authorList>
            <person name="Roberts W.R."/>
            <person name="Downey K.M."/>
            <person name="Ruck E.C."/>
            <person name="Traller J.C."/>
            <person name="Alverson A.J."/>
        </authorList>
    </citation>
    <scope>NUCLEOTIDE SEQUENCE [LARGE SCALE GENOMIC DNA]</scope>
    <source>
        <strain evidence="9 10">CCMP332</strain>
    </source>
</reference>
<accession>A0ABD3PPL7</accession>
<evidence type="ECO:0000256" key="3">
    <source>
        <dbReference type="ARBA" id="ARBA00022827"/>
    </source>
</evidence>
<organism evidence="9 10">
    <name type="scientific">Cyclotella cryptica</name>
    <dbReference type="NCBI Taxonomy" id="29204"/>
    <lineage>
        <taxon>Eukaryota</taxon>
        <taxon>Sar</taxon>
        <taxon>Stramenopiles</taxon>
        <taxon>Ochrophyta</taxon>
        <taxon>Bacillariophyta</taxon>
        <taxon>Coscinodiscophyceae</taxon>
        <taxon>Thalassiosirophycidae</taxon>
        <taxon>Stephanodiscales</taxon>
        <taxon>Stephanodiscaceae</taxon>
        <taxon>Cyclotella</taxon>
    </lineage>
</organism>
<dbReference type="InterPro" id="IPR036188">
    <property type="entry name" value="FAD/NAD-bd_sf"/>
</dbReference>
<evidence type="ECO:0000259" key="7">
    <source>
        <dbReference type="Pfam" id="PF07992"/>
    </source>
</evidence>
<feature type="transmembrane region" description="Helical" evidence="6">
    <location>
        <begin position="41"/>
        <end position="61"/>
    </location>
</feature>
<keyword evidence="6" id="KW-1133">Transmembrane helix</keyword>
<dbReference type="Pfam" id="PF07992">
    <property type="entry name" value="Pyr_redox_2"/>
    <property type="match status" value="1"/>
</dbReference>
<evidence type="ECO:0000256" key="6">
    <source>
        <dbReference type="SAM" id="Phobius"/>
    </source>
</evidence>
<dbReference type="SUPFAM" id="SSF51905">
    <property type="entry name" value="FAD/NAD(P)-binding domain"/>
    <property type="match status" value="2"/>
</dbReference>
<name>A0ABD3PPL7_9STRA</name>
<dbReference type="Pfam" id="PF22366">
    <property type="entry name" value="NDH2_C"/>
    <property type="match status" value="1"/>
</dbReference>
<dbReference type="AlphaFoldDB" id="A0ABD3PPL7"/>
<dbReference type="PANTHER" id="PTHR43706:SF38">
    <property type="entry name" value="FAD_NAD(P)-BINDING DOMAIN-CONTAINING PROTEIN"/>
    <property type="match status" value="1"/>
</dbReference>
<evidence type="ECO:0000256" key="5">
    <source>
        <dbReference type="ARBA" id="ARBA00023027"/>
    </source>
</evidence>
<evidence type="ECO:0008006" key="11">
    <source>
        <dbReference type="Google" id="ProtNLM"/>
    </source>
</evidence>
<keyword evidence="3" id="KW-0274">FAD</keyword>
<dbReference type="PANTHER" id="PTHR43706">
    <property type="entry name" value="NADH DEHYDROGENASE"/>
    <property type="match status" value="1"/>
</dbReference>
<comment type="similarity">
    <text evidence="1">Belongs to the NADH dehydrogenase family.</text>
</comment>
<feature type="domain" description="External alternative NADH-ubiquinone oxidoreductase-like C-terminal" evidence="8">
    <location>
        <begin position="644"/>
        <end position="708"/>
    </location>
</feature>
<keyword evidence="4" id="KW-0560">Oxidoreductase</keyword>
<dbReference type="InterPro" id="IPR054585">
    <property type="entry name" value="NDH2-like_C"/>
</dbReference>
<keyword evidence="6" id="KW-0812">Transmembrane</keyword>
<comment type="caution">
    <text evidence="9">The sequence shown here is derived from an EMBL/GenBank/DDBJ whole genome shotgun (WGS) entry which is preliminary data.</text>
</comment>
<dbReference type="InterPro" id="IPR045024">
    <property type="entry name" value="NDH-2"/>
</dbReference>
<protein>
    <recommendedName>
        <fullName evidence="11">FAD/NAD(P)-binding domain-containing protein</fullName>
    </recommendedName>
</protein>
<evidence type="ECO:0000256" key="1">
    <source>
        <dbReference type="ARBA" id="ARBA00005272"/>
    </source>
</evidence>
<keyword evidence="5" id="KW-0520">NAD</keyword>
<keyword evidence="2" id="KW-0285">Flavoprotein</keyword>
<keyword evidence="10" id="KW-1185">Reference proteome</keyword>
<evidence type="ECO:0000259" key="8">
    <source>
        <dbReference type="Pfam" id="PF22366"/>
    </source>
</evidence>
<dbReference type="GO" id="GO:0016491">
    <property type="term" value="F:oxidoreductase activity"/>
    <property type="evidence" value="ECO:0007669"/>
    <property type="project" value="UniProtKB-KW"/>
</dbReference>
<feature type="domain" description="FAD/NAD(P)-binding" evidence="7">
    <location>
        <begin position="222"/>
        <end position="585"/>
    </location>
</feature>
<dbReference type="Proteomes" id="UP001516023">
    <property type="component" value="Unassembled WGS sequence"/>
</dbReference>
<keyword evidence="6" id="KW-0472">Membrane</keyword>
<evidence type="ECO:0000256" key="2">
    <source>
        <dbReference type="ARBA" id="ARBA00022630"/>
    </source>
</evidence>
<evidence type="ECO:0000256" key="4">
    <source>
        <dbReference type="ARBA" id="ARBA00023002"/>
    </source>
</evidence>
<evidence type="ECO:0000313" key="10">
    <source>
        <dbReference type="Proteomes" id="UP001516023"/>
    </source>
</evidence>
<dbReference type="GO" id="GO:0005739">
    <property type="term" value="C:mitochondrion"/>
    <property type="evidence" value="ECO:0007669"/>
    <property type="project" value="UniProtKB-ARBA"/>
</dbReference>
<dbReference type="InterPro" id="IPR023753">
    <property type="entry name" value="FAD/NAD-binding_dom"/>
</dbReference>
<gene>
    <name evidence="9" type="ORF">HJC23_006731</name>
</gene>
<evidence type="ECO:0000313" key="9">
    <source>
        <dbReference type="EMBL" id="KAL3789738.1"/>
    </source>
</evidence>
<dbReference type="EMBL" id="JABMIG020000136">
    <property type="protein sequence ID" value="KAL3789738.1"/>
    <property type="molecule type" value="Genomic_DNA"/>
</dbReference>
<sequence length="712" mass="79542">MMVEVIRNLHRRTLNHHIIINYRSRPERDYRIEHSQMKSNFLGTLITVAVIINDGFAFVPATSRTSARLKRMKLSSSYQPKHVLFSTAEQSETDTKKNAEVGSKEDWLESDLLAKLENFQTSTDDVVHPMMEPDMQLLDEDFVLTTKSEIENDPALNLLSSELSVWKHLRKNPLRSDGGLPLDIILQRTWDTVEDIWQHLRRIPFEKGWAELSSESQLTRKTVVVLGSGWASHALLKVADCQKLRIIVVSPINHFVFTPMLASASVGTVEYRSMTEAVRAANPMIDQYIEGKAVSVDVKQKYVDVQLNSLLDGLVEGTPPTIRLDYDHLVVSVGSRVDDRGVPGADRALRLKSCDDARKLRTAVGECFEYASRPDCRGDSVESVVERTKRVTFLIVGGGPTGVELAGELHDLFEDVTRKHKGTYPNLRGNTRVILAHGGPDLVPQFEPALRQEALRSMKEKGIQVMLNTRVMELGDGFARLSSKKVDPTTGIILEEREESILPLGLAVWCAGTAPVPFVSDLLSQLPPEARYSDGRVKVDRWMRAPMEDKSLLGSVIVLGDAAAFDEMGDGVLLPATAQVAGQAGAYVARLLSRGFDLESTPPLLPCVDPEMQNPCDVFYDPQLTRWLRFRGFDFSPPFRFLNLGMLAYTGGGEALSQVQLGDVPILSVAGSVSYLLWRSVYLVKQVATRNRILVTFDWWKSKLFGRDITRL</sequence>
<dbReference type="Gene3D" id="3.50.50.100">
    <property type="match status" value="1"/>
</dbReference>
<proteinExistence type="inferred from homology"/>
<dbReference type="PRINTS" id="PR00368">
    <property type="entry name" value="FADPNR"/>
</dbReference>